<feature type="binding site" evidence="11">
    <location>
        <position position="245"/>
    </location>
    <ligand>
        <name>L-glutamine</name>
        <dbReference type="ChEBI" id="CHEBI:58359"/>
    </ligand>
</feature>
<dbReference type="GO" id="GO:0005524">
    <property type="term" value="F:ATP binding"/>
    <property type="evidence" value="ECO:0007669"/>
    <property type="project" value="UniProtKB-UniRule"/>
</dbReference>
<dbReference type="PANTHER" id="PTHR43418">
    <property type="entry name" value="MULTIFUNCTIONAL TRYPTOPHAN BIOSYNTHESIS PROTEIN-RELATED"/>
    <property type="match status" value="1"/>
</dbReference>
<dbReference type="HAMAP" id="MF_01209">
    <property type="entry name" value="CPSase_S_chain"/>
    <property type="match status" value="1"/>
</dbReference>
<dbReference type="GO" id="GO:0006526">
    <property type="term" value="P:L-arginine biosynthetic process"/>
    <property type="evidence" value="ECO:0007669"/>
    <property type="project" value="UniProtKB-UniRule"/>
</dbReference>
<dbReference type="GO" id="GO:0044205">
    <property type="term" value="P:'de novo' UMP biosynthetic process"/>
    <property type="evidence" value="ECO:0007669"/>
    <property type="project" value="UniProtKB-UniRule"/>
</dbReference>
<dbReference type="UniPathway" id="UPA00068">
    <property type="reaction ID" value="UER00171"/>
</dbReference>
<dbReference type="EMBL" id="CP063311">
    <property type="protein sequence ID" value="QOV22122.1"/>
    <property type="molecule type" value="Genomic_DNA"/>
</dbReference>
<protein>
    <recommendedName>
        <fullName evidence="11">Carbamoyl phosphate synthase small chain</fullName>
        <ecNumber evidence="11">6.3.5.5</ecNumber>
    </recommendedName>
    <alternativeName>
        <fullName evidence="11">Carbamoyl phosphate synthetase glutamine chain</fullName>
    </alternativeName>
</protein>
<evidence type="ECO:0000256" key="3">
    <source>
        <dbReference type="ARBA" id="ARBA00007800"/>
    </source>
</evidence>
<dbReference type="InterPro" id="IPR035686">
    <property type="entry name" value="CPSase_GATase1"/>
</dbReference>
<dbReference type="Gene3D" id="3.40.50.880">
    <property type="match status" value="1"/>
</dbReference>
<sequence length="381" mass="41577">MPLSDTIPALLVLADGTTYRGWSFGATGTKIGEVVFNTGMTGYQEVLTDPSYCGQIVIFTYPELGNTGINMEDEESDRPLCAGAIARNICHRPSNWRSTQSLPDYLTHHQIPGIYGIDTRALTRKIRTVGAMNGGISTSLDEVELLEQVLAAPSMAGLNLARQVTTPKVYEWTDKTIPAWEFNSEYVVNNTEPLTVVALDFGIKRNILRRLASYGCRVIVVPLDTPVEEILKYNPDGIFLSNGPGDPAAVTQGITTAKALLESQKPIFGICMGHQIIGHALGAETYKLKFGHRGLNQPAGLQQKIEITSQNHSFAIDPDSLPAGVVEVSHLNLNDGTVAGLRHQSLPIFSVQYHPEASPGPHDGDYLFQEFVQAMQKSKFI</sequence>
<keyword evidence="5 11" id="KW-0547">Nucleotide-binding</keyword>
<keyword evidence="14" id="KW-1185">Reference proteome</keyword>
<organism evidence="13 14">
    <name type="scientific">Anabaenopsis elenkinii CCIBt3563</name>
    <dbReference type="NCBI Taxonomy" id="2779889"/>
    <lineage>
        <taxon>Bacteria</taxon>
        <taxon>Bacillati</taxon>
        <taxon>Cyanobacteriota</taxon>
        <taxon>Cyanophyceae</taxon>
        <taxon>Nostocales</taxon>
        <taxon>Nodulariaceae</taxon>
        <taxon>Anabaenopsis</taxon>
    </lineage>
</organism>
<dbReference type="FunFam" id="3.50.30.20:FF:000001">
    <property type="entry name" value="Carbamoyl-phosphate synthase small chain"/>
    <property type="match status" value="1"/>
</dbReference>
<comment type="function">
    <text evidence="11">Small subunit of the glutamine-dependent carbamoyl phosphate synthetase (CPSase). CPSase catalyzes the formation of carbamoyl phosphate from the ammonia moiety of glutamine, carbonate, and phosphate donated by ATP, constituting the first step of 2 biosynthetic pathways, one leading to arginine and/or urea and the other to pyrimidine nucleotides. The small subunit (glutamine amidotransferase) binds and cleaves glutamine to supply the large subunit with the substrate ammonia.</text>
</comment>
<dbReference type="InterPro" id="IPR050472">
    <property type="entry name" value="Anth_synth/Amidotransfase"/>
</dbReference>
<dbReference type="CDD" id="cd01744">
    <property type="entry name" value="GATase1_CPSase"/>
    <property type="match status" value="1"/>
</dbReference>
<dbReference type="PANTHER" id="PTHR43418:SF7">
    <property type="entry name" value="CARBAMOYL-PHOSPHATE SYNTHASE SMALL CHAIN"/>
    <property type="match status" value="1"/>
</dbReference>
<keyword evidence="4 11" id="KW-0436">Ligase</keyword>
<comment type="pathway">
    <text evidence="1 11">Pyrimidine metabolism; UMP biosynthesis via de novo pathway; (S)-dihydroorotate from bicarbonate: step 1/3.</text>
</comment>
<evidence type="ECO:0000256" key="5">
    <source>
        <dbReference type="ARBA" id="ARBA00022741"/>
    </source>
</evidence>
<feature type="active site" evidence="11">
    <location>
        <position position="354"/>
    </location>
</feature>
<name>A0A7S6RER5_9CYAN</name>
<dbReference type="AlphaFoldDB" id="A0A7S6RER5"/>
<dbReference type="Proteomes" id="UP000593846">
    <property type="component" value="Chromosome"/>
</dbReference>
<keyword evidence="11" id="KW-0055">Arginine biosynthesis</keyword>
<evidence type="ECO:0000313" key="14">
    <source>
        <dbReference type="Proteomes" id="UP000593846"/>
    </source>
</evidence>
<comment type="subunit">
    <text evidence="11">Composed of two chains; the small (or glutamine) chain promotes the hydrolysis of glutamine to ammonia, which is used by the large (or ammonia) chain to synthesize carbamoyl phosphate. Tetramer of heterodimers (alpha,beta)4.</text>
</comment>
<feature type="binding site" evidence="11">
    <location>
        <position position="272"/>
    </location>
    <ligand>
        <name>L-glutamine</name>
        <dbReference type="ChEBI" id="CHEBI:58359"/>
    </ligand>
</feature>
<dbReference type="NCBIfam" id="TIGR01368">
    <property type="entry name" value="CPSaseIIsmall"/>
    <property type="match status" value="1"/>
</dbReference>
<evidence type="ECO:0000256" key="10">
    <source>
        <dbReference type="ARBA" id="ARBA00049285"/>
    </source>
</evidence>
<reference evidence="14" key="1">
    <citation type="submission" date="2020-10" db="EMBL/GenBank/DDBJ databases">
        <title>Genome-based taxonomic classification of the species Anabaenopsis elenkinii.</title>
        <authorList>
            <person name="Delbaje E."/>
            <person name="Andreote A.P.D."/>
            <person name="Pellegrinetti T.A."/>
            <person name="Cruz R.B."/>
            <person name="Branco L.H.Z."/>
            <person name="Fiore M.F."/>
        </authorList>
    </citation>
    <scope>NUCLEOTIDE SEQUENCE [LARGE SCALE GENOMIC DNA]</scope>
    <source>
        <strain evidence="14">CCIBt3563</strain>
    </source>
</reference>
<dbReference type="PROSITE" id="PS51273">
    <property type="entry name" value="GATASE_TYPE_1"/>
    <property type="match status" value="1"/>
</dbReference>
<dbReference type="Pfam" id="PF00988">
    <property type="entry name" value="CPSase_sm_chain"/>
    <property type="match status" value="1"/>
</dbReference>
<dbReference type="Gene3D" id="3.50.30.20">
    <property type="entry name" value="Carbamoyl-phosphate synthase small subunit, N-terminal domain"/>
    <property type="match status" value="1"/>
</dbReference>
<dbReference type="InterPro" id="IPR029062">
    <property type="entry name" value="Class_I_gatase-like"/>
</dbReference>
<dbReference type="KEGG" id="aee:IM676_15715"/>
<feature type="binding site" evidence="11">
    <location>
        <position position="275"/>
    </location>
    <ligand>
        <name>L-glutamine</name>
        <dbReference type="ChEBI" id="CHEBI:58359"/>
    </ligand>
</feature>
<dbReference type="SUPFAM" id="SSF52021">
    <property type="entry name" value="Carbamoyl phosphate synthetase, small subunit N-terminal domain"/>
    <property type="match status" value="1"/>
</dbReference>
<feature type="binding site" evidence="11">
    <location>
        <position position="243"/>
    </location>
    <ligand>
        <name>L-glutamine</name>
        <dbReference type="ChEBI" id="CHEBI:58359"/>
    </ligand>
</feature>
<evidence type="ECO:0000256" key="9">
    <source>
        <dbReference type="ARBA" id="ARBA00048816"/>
    </source>
</evidence>
<gene>
    <name evidence="11 13" type="primary">carA</name>
    <name evidence="13" type="ORF">IM676_15715</name>
</gene>
<evidence type="ECO:0000256" key="8">
    <source>
        <dbReference type="ARBA" id="ARBA00022975"/>
    </source>
</evidence>
<feature type="domain" description="Carbamoyl-phosphate synthase small subunit N-terminal" evidence="12">
    <location>
        <begin position="7"/>
        <end position="137"/>
    </location>
</feature>
<evidence type="ECO:0000256" key="1">
    <source>
        <dbReference type="ARBA" id="ARBA00004812"/>
    </source>
</evidence>
<keyword evidence="6 11" id="KW-0067">ATP-binding</keyword>
<dbReference type="InterPro" id="IPR017926">
    <property type="entry name" value="GATASE"/>
</dbReference>
<evidence type="ECO:0000256" key="7">
    <source>
        <dbReference type="ARBA" id="ARBA00022962"/>
    </source>
</evidence>
<keyword evidence="11" id="KW-0028">Amino-acid biosynthesis</keyword>
<dbReference type="RefSeq" id="WP_200987758.1">
    <property type="nucleotide sequence ID" value="NZ_CP063311.1"/>
</dbReference>
<comment type="similarity">
    <text evidence="3 11">Belongs to the CarA family.</text>
</comment>
<dbReference type="InterPro" id="IPR036480">
    <property type="entry name" value="CarbP_synth_ssu_N_sf"/>
</dbReference>
<dbReference type="EC" id="6.3.5.5" evidence="11"/>
<evidence type="ECO:0000256" key="6">
    <source>
        <dbReference type="ARBA" id="ARBA00022840"/>
    </source>
</evidence>
<feature type="binding site" evidence="11">
    <location>
        <position position="51"/>
    </location>
    <ligand>
        <name>L-glutamine</name>
        <dbReference type="ChEBI" id="CHEBI:58359"/>
    </ligand>
</feature>
<dbReference type="NCBIfam" id="NF009475">
    <property type="entry name" value="PRK12838.1"/>
    <property type="match status" value="1"/>
</dbReference>
<dbReference type="UniPathway" id="UPA00070">
    <property type="reaction ID" value="UER00115"/>
</dbReference>
<dbReference type="PRINTS" id="PR00096">
    <property type="entry name" value="GATASE"/>
</dbReference>
<dbReference type="PRINTS" id="PR00097">
    <property type="entry name" value="ANTSNTHASEII"/>
</dbReference>
<dbReference type="SUPFAM" id="SSF52317">
    <property type="entry name" value="Class I glutamine amidotransferase-like"/>
    <property type="match status" value="1"/>
</dbReference>
<evidence type="ECO:0000256" key="2">
    <source>
        <dbReference type="ARBA" id="ARBA00005077"/>
    </source>
</evidence>
<feature type="region of interest" description="CPSase" evidence="11">
    <location>
        <begin position="1"/>
        <end position="186"/>
    </location>
</feature>
<evidence type="ECO:0000256" key="11">
    <source>
        <dbReference type="HAMAP-Rule" id="MF_01209"/>
    </source>
</evidence>
<dbReference type="PRINTS" id="PR00099">
    <property type="entry name" value="CPSGATASE"/>
</dbReference>
<comment type="catalytic activity">
    <reaction evidence="10 11">
        <text>L-glutamine + H2O = L-glutamate + NH4(+)</text>
        <dbReference type="Rhea" id="RHEA:15889"/>
        <dbReference type="ChEBI" id="CHEBI:15377"/>
        <dbReference type="ChEBI" id="CHEBI:28938"/>
        <dbReference type="ChEBI" id="CHEBI:29985"/>
        <dbReference type="ChEBI" id="CHEBI:58359"/>
    </reaction>
</comment>
<keyword evidence="7 11" id="KW-0315">Glutamine amidotransferase</keyword>
<evidence type="ECO:0000313" key="13">
    <source>
        <dbReference type="EMBL" id="QOV22122.1"/>
    </source>
</evidence>
<feature type="binding site" evidence="11">
    <location>
        <position position="314"/>
    </location>
    <ligand>
        <name>L-glutamine</name>
        <dbReference type="ChEBI" id="CHEBI:58359"/>
    </ligand>
</feature>
<comment type="caution">
    <text evidence="11">Lacks conserved residue(s) required for the propagation of feature annotation.</text>
</comment>
<dbReference type="GO" id="GO:0004088">
    <property type="term" value="F:carbamoyl-phosphate synthase (glutamine-hydrolyzing) activity"/>
    <property type="evidence" value="ECO:0007669"/>
    <property type="project" value="UniProtKB-UniRule"/>
</dbReference>
<dbReference type="Pfam" id="PF00117">
    <property type="entry name" value="GATase"/>
    <property type="match status" value="1"/>
</dbReference>
<comment type="catalytic activity">
    <reaction evidence="9 11">
        <text>hydrogencarbonate + L-glutamine + 2 ATP + H2O = carbamoyl phosphate + L-glutamate + 2 ADP + phosphate + 2 H(+)</text>
        <dbReference type="Rhea" id="RHEA:18633"/>
        <dbReference type="ChEBI" id="CHEBI:15377"/>
        <dbReference type="ChEBI" id="CHEBI:15378"/>
        <dbReference type="ChEBI" id="CHEBI:17544"/>
        <dbReference type="ChEBI" id="CHEBI:29985"/>
        <dbReference type="ChEBI" id="CHEBI:30616"/>
        <dbReference type="ChEBI" id="CHEBI:43474"/>
        <dbReference type="ChEBI" id="CHEBI:58228"/>
        <dbReference type="ChEBI" id="CHEBI:58359"/>
        <dbReference type="ChEBI" id="CHEBI:456216"/>
        <dbReference type="EC" id="6.3.5.5"/>
    </reaction>
</comment>
<dbReference type="GO" id="GO:0006207">
    <property type="term" value="P:'de novo' pyrimidine nucleobase biosynthetic process"/>
    <property type="evidence" value="ECO:0007669"/>
    <property type="project" value="InterPro"/>
</dbReference>
<dbReference type="InterPro" id="IPR002474">
    <property type="entry name" value="CarbamoylP_synth_ssu_N"/>
</dbReference>
<accession>A0A7S6RER5</accession>
<evidence type="ECO:0000259" key="12">
    <source>
        <dbReference type="SMART" id="SM01097"/>
    </source>
</evidence>
<feature type="binding site" evidence="11">
    <location>
        <position position="311"/>
    </location>
    <ligand>
        <name>L-glutamine</name>
        <dbReference type="ChEBI" id="CHEBI:58359"/>
    </ligand>
</feature>
<proteinExistence type="inferred from homology"/>
<evidence type="ECO:0000256" key="4">
    <source>
        <dbReference type="ARBA" id="ARBA00022598"/>
    </source>
</evidence>
<dbReference type="GO" id="GO:0006541">
    <property type="term" value="P:glutamine metabolic process"/>
    <property type="evidence" value="ECO:0007669"/>
    <property type="project" value="InterPro"/>
</dbReference>
<dbReference type="InterPro" id="IPR006274">
    <property type="entry name" value="CarbamoylP_synth_ssu"/>
</dbReference>
<dbReference type="SMART" id="SM01097">
    <property type="entry name" value="CPSase_sm_chain"/>
    <property type="match status" value="1"/>
</dbReference>
<feature type="active site" description="Nucleophile" evidence="11">
    <location>
        <position position="271"/>
    </location>
</feature>
<keyword evidence="8 11" id="KW-0665">Pyrimidine biosynthesis</keyword>
<feature type="active site" evidence="11">
    <location>
        <position position="356"/>
    </location>
</feature>
<comment type="pathway">
    <text evidence="2 11">Amino-acid biosynthesis; L-arginine biosynthesis; carbamoyl phosphate from bicarbonate: step 1/1.</text>
</comment>